<dbReference type="InterPro" id="IPR003439">
    <property type="entry name" value="ABC_transporter-like_ATP-bd"/>
</dbReference>
<evidence type="ECO:0000256" key="2">
    <source>
        <dbReference type="ARBA" id="ARBA00022741"/>
    </source>
</evidence>
<dbReference type="PROSITE" id="PS00211">
    <property type="entry name" value="ABC_TRANSPORTER_1"/>
    <property type="match status" value="1"/>
</dbReference>
<evidence type="ECO:0000313" key="5">
    <source>
        <dbReference type="EMBL" id="BCU80430.1"/>
    </source>
</evidence>
<dbReference type="PROSITE" id="PS50893">
    <property type="entry name" value="ABC_TRANSPORTER_2"/>
    <property type="match status" value="1"/>
</dbReference>
<organism evidence="5 6">
    <name type="scientific">Polycladomyces abyssicola</name>
    <dbReference type="NCBI Taxonomy" id="1125966"/>
    <lineage>
        <taxon>Bacteria</taxon>
        <taxon>Bacillati</taxon>
        <taxon>Bacillota</taxon>
        <taxon>Bacilli</taxon>
        <taxon>Bacillales</taxon>
        <taxon>Thermoactinomycetaceae</taxon>
        <taxon>Polycladomyces</taxon>
    </lineage>
</organism>
<dbReference type="InterPro" id="IPR003593">
    <property type="entry name" value="AAA+_ATPase"/>
</dbReference>
<sequence>MGRAPLIQLQDVVKIYRTAEGEWRPLDGVTASIDAGRMIAVMGPSGTGKSTLFRLLNRLEDPDRGSITYQGKPLTEWHPIRLRREVHYVFQTPVLLPGTVEDNLSYPYKLVGERADREELAQLLERVGLPASYLTRRVEQMSGGEKQRVNLARSLALDSPVLLLDEPTSALDPEGASMVEQEICRLHKAGKTIVWITHDPLQAERIAEEIWVLENGQLQRKEGVNT</sequence>
<name>A0A8D5ZLA2_9BACL</name>
<reference evidence="5" key="2">
    <citation type="journal article" date="2021" name="Microbiol. Resour. Announc.">
        <title>Complete Genome Sequence of Polycladomyces abyssicola JIR-001T, Isolated from Hemipelagic Sediment in Deep Seawater.</title>
        <authorList>
            <person name="Tsubouchi T."/>
            <person name="Kaneko Y."/>
        </authorList>
    </citation>
    <scope>NUCLEOTIDE SEQUENCE</scope>
    <source>
        <strain evidence="5">JIR-001</strain>
    </source>
</reference>
<dbReference type="InterPro" id="IPR017871">
    <property type="entry name" value="ABC_transporter-like_CS"/>
</dbReference>
<evidence type="ECO:0000256" key="3">
    <source>
        <dbReference type="ARBA" id="ARBA00022840"/>
    </source>
</evidence>
<keyword evidence="6" id="KW-1185">Reference proteome</keyword>
<dbReference type="Gene3D" id="3.40.50.300">
    <property type="entry name" value="P-loop containing nucleotide triphosphate hydrolases"/>
    <property type="match status" value="1"/>
</dbReference>
<dbReference type="GO" id="GO:0016887">
    <property type="term" value="F:ATP hydrolysis activity"/>
    <property type="evidence" value="ECO:0007669"/>
    <property type="project" value="InterPro"/>
</dbReference>
<keyword evidence="1" id="KW-0813">Transport</keyword>
<accession>A0A8D5ZLA2</accession>
<dbReference type="Proteomes" id="UP000677436">
    <property type="component" value="Chromosome"/>
</dbReference>
<feature type="domain" description="ABC transporter" evidence="4">
    <location>
        <begin position="7"/>
        <end position="226"/>
    </location>
</feature>
<protein>
    <submittedName>
        <fullName evidence="5">ABC transporter ATP-binding protein</fullName>
    </submittedName>
</protein>
<dbReference type="InterPro" id="IPR027417">
    <property type="entry name" value="P-loop_NTPase"/>
</dbReference>
<dbReference type="PANTHER" id="PTHR43423:SF1">
    <property type="entry name" value="ABC TRANSPORTER I FAMILY MEMBER 17"/>
    <property type="match status" value="1"/>
</dbReference>
<proteinExistence type="predicted"/>
<keyword evidence="2" id="KW-0547">Nucleotide-binding</keyword>
<dbReference type="SMART" id="SM00382">
    <property type="entry name" value="AAA"/>
    <property type="match status" value="1"/>
</dbReference>
<dbReference type="GO" id="GO:0005524">
    <property type="term" value="F:ATP binding"/>
    <property type="evidence" value="ECO:0007669"/>
    <property type="project" value="UniProtKB-KW"/>
</dbReference>
<reference evidence="5" key="1">
    <citation type="journal article" date="2013" name="Int. J. Syst. Evol. Microbiol.">
        <title>Polycladomyces abyssicola gen. nov., sp. nov., a thermophilic filamentous bacterium isolated from hemipelagic sediment.</title>
        <authorList>
            <person name="Tsubouchi T."/>
            <person name="Shimane Y."/>
            <person name="Mori K."/>
            <person name="Usui K."/>
            <person name="Hiraki T."/>
            <person name="Tame A."/>
            <person name="Uematsu K."/>
            <person name="Maruyama T."/>
            <person name="Hatada Y."/>
        </authorList>
    </citation>
    <scope>NUCLEOTIDE SEQUENCE</scope>
    <source>
        <strain evidence="5">JIR-001</strain>
    </source>
</reference>
<dbReference type="PANTHER" id="PTHR43423">
    <property type="entry name" value="ABC TRANSPORTER I FAMILY MEMBER 17"/>
    <property type="match status" value="1"/>
</dbReference>
<dbReference type="KEGG" id="pabs:JIR001_02130"/>
<evidence type="ECO:0000313" key="6">
    <source>
        <dbReference type="Proteomes" id="UP000677436"/>
    </source>
</evidence>
<dbReference type="SUPFAM" id="SSF52540">
    <property type="entry name" value="P-loop containing nucleoside triphosphate hydrolases"/>
    <property type="match status" value="1"/>
</dbReference>
<evidence type="ECO:0000256" key="1">
    <source>
        <dbReference type="ARBA" id="ARBA00022448"/>
    </source>
</evidence>
<evidence type="ECO:0000259" key="4">
    <source>
        <dbReference type="PROSITE" id="PS50893"/>
    </source>
</evidence>
<gene>
    <name evidence="5" type="ORF">JIR001_02130</name>
</gene>
<dbReference type="EMBL" id="AP024601">
    <property type="protein sequence ID" value="BCU80430.1"/>
    <property type="molecule type" value="Genomic_DNA"/>
</dbReference>
<dbReference type="RefSeq" id="WP_212773811.1">
    <property type="nucleotide sequence ID" value="NZ_AP024601.1"/>
</dbReference>
<dbReference type="AlphaFoldDB" id="A0A8D5ZLA2"/>
<keyword evidence="3 5" id="KW-0067">ATP-binding</keyword>
<dbReference type="Pfam" id="PF00005">
    <property type="entry name" value="ABC_tran"/>
    <property type="match status" value="1"/>
</dbReference>